<evidence type="ECO:0000256" key="1">
    <source>
        <dbReference type="SAM" id="Phobius"/>
    </source>
</evidence>
<feature type="transmembrane region" description="Helical" evidence="1">
    <location>
        <begin position="257"/>
        <end position="274"/>
    </location>
</feature>
<dbReference type="OrthoDB" id="2829169at2759"/>
<sequence length="395" mass="44566">MDHLAQVLSDPEIERLCDQACDDAFAALHQPSPSDPHTTNVFEASFLKDFEGPIPDQLFIDHSDGKRLRLAYAIFLDFFNPNGTRKRGNHDSVGLISAINVGLPLSLGNKPEYAYIRLLSGPREPSVEQINGYLRIIIDEALIAWECGIHLSSTGTSPEHSRDVDLAFILSINDLPAAHLAVTDKSTKADLVEMLYKWRLTQPLVSSSFTFRPKTVTLEGLRFIPEVIAKTVTPSWINSIPKNYGESNAGTIKADEWRLLATIYIPIALVLMWGDKSPSAHVSHFQNLLMHSMALFQAVTLVCLCSTSHVRATAYRNFMKQWVEELYKLHPHTKFDNRRPNVHAAFHIYDFLLLFGPVLSWWSFPFESLIRMLQKINMNNHIGGKTINCVSILED</sequence>
<evidence type="ECO:0000313" key="2">
    <source>
        <dbReference type="EMBL" id="KAF7372359.1"/>
    </source>
</evidence>
<keyword evidence="1" id="KW-0472">Membrane</keyword>
<dbReference type="Proteomes" id="UP000620124">
    <property type="component" value="Unassembled WGS sequence"/>
</dbReference>
<gene>
    <name evidence="2" type="ORF">MVEN_00096100</name>
</gene>
<comment type="caution">
    <text evidence="2">The sequence shown here is derived from an EMBL/GenBank/DDBJ whole genome shotgun (WGS) entry which is preliminary data.</text>
</comment>
<keyword evidence="1" id="KW-1133">Transmembrane helix</keyword>
<organism evidence="2 3">
    <name type="scientific">Mycena venus</name>
    <dbReference type="NCBI Taxonomy" id="2733690"/>
    <lineage>
        <taxon>Eukaryota</taxon>
        <taxon>Fungi</taxon>
        <taxon>Dikarya</taxon>
        <taxon>Basidiomycota</taxon>
        <taxon>Agaricomycotina</taxon>
        <taxon>Agaricomycetes</taxon>
        <taxon>Agaricomycetidae</taxon>
        <taxon>Agaricales</taxon>
        <taxon>Marasmiineae</taxon>
        <taxon>Mycenaceae</taxon>
        <taxon>Mycena</taxon>
    </lineage>
</organism>
<feature type="transmembrane region" description="Helical" evidence="1">
    <location>
        <begin position="294"/>
        <end position="312"/>
    </location>
</feature>
<dbReference type="EMBL" id="JACAZI010000001">
    <property type="protein sequence ID" value="KAF7372359.1"/>
    <property type="molecule type" value="Genomic_DNA"/>
</dbReference>
<feature type="transmembrane region" description="Helical" evidence="1">
    <location>
        <begin position="344"/>
        <end position="364"/>
    </location>
</feature>
<dbReference type="AlphaFoldDB" id="A0A8H6Z7E3"/>
<keyword evidence="1" id="KW-0812">Transmembrane</keyword>
<name>A0A8H6Z7E3_9AGAR</name>
<accession>A0A8H6Z7E3</accession>
<protein>
    <submittedName>
        <fullName evidence="2">Uncharacterized protein</fullName>
    </submittedName>
</protein>
<keyword evidence="3" id="KW-1185">Reference proteome</keyword>
<evidence type="ECO:0000313" key="3">
    <source>
        <dbReference type="Proteomes" id="UP000620124"/>
    </source>
</evidence>
<reference evidence="2" key="1">
    <citation type="submission" date="2020-05" db="EMBL/GenBank/DDBJ databases">
        <title>Mycena genomes resolve the evolution of fungal bioluminescence.</title>
        <authorList>
            <person name="Tsai I.J."/>
        </authorList>
    </citation>
    <scope>NUCLEOTIDE SEQUENCE</scope>
    <source>
        <strain evidence="2">CCC161011</strain>
    </source>
</reference>
<proteinExistence type="predicted"/>